<dbReference type="RefSeq" id="WP_135977193.1">
    <property type="nucleotide sequence ID" value="NZ_BQKC01000001.1"/>
</dbReference>
<keyword evidence="2" id="KW-0812">Transmembrane</keyword>
<evidence type="ECO:0000313" key="3">
    <source>
        <dbReference type="EMBL" id="GJM55534.1"/>
    </source>
</evidence>
<organism evidence="3 4">
    <name type="scientific">Granulimonas faecalis</name>
    <dbReference type="NCBI Taxonomy" id="2894155"/>
    <lineage>
        <taxon>Bacteria</taxon>
        <taxon>Bacillati</taxon>
        <taxon>Actinomycetota</taxon>
        <taxon>Coriobacteriia</taxon>
        <taxon>Coriobacteriales</taxon>
        <taxon>Kribbibacteriaceae</taxon>
        <taxon>Granulimonas</taxon>
    </lineage>
</organism>
<dbReference type="EMBL" id="BQKC01000001">
    <property type="protein sequence ID" value="GJM55534.1"/>
    <property type="molecule type" value="Genomic_DNA"/>
</dbReference>
<proteinExistence type="predicted"/>
<accession>A0AAV5B274</accession>
<dbReference type="Proteomes" id="UP001055025">
    <property type="component" value="Unassembled WGS sequence"/>
</dbReference>
<keyword evidence="2" id="KW-0472">Membrane</keyword>
<evidence type="ECO:0000256" key="1">
    <source>
        <dbReference type="SAM" id="MobiDB-lite"/>
    </source>
</evidence>
<keyword evidence="4" id="KW-1185">Reference proteome</keyword>
<protein>
    <recommendedName>
        <fullName evidence="5">DUF948 domain-containing protein</fullName>
    </recommendedName>
</protein>
<evidence type="ECO:0000313" key="4">
    <source>
        <dbReference type="Proteomes" id="UP001055025"/>
    </source>
</evidence>
<gene>
    <name evidence="3" type="ORF">ATOP_11890</name>
</gene>
<name>A0AAV5B274_9ACTN</name>
<sequence>MNIWIIVALVVLIAAFVWVGVEIALTLRKVRGKVDGLVDKVDGTVDGLQGTIKNVDKAVADLNPAIQEVKPLLGKVETTVDALSLDLLQVNTILSDVGTVTGAASDATTAVSGVVDKAAAVAGRAVNKITGKGGEQGAQPLPEAEAAAIDAAAPEVETVSDDSGYFTYPASAPTDSDNE</sequence>
<keyword evidence="2" id="KW-1133">Transmembrane helix</keyword>
<feature type="transmembrane region" description="Helical" evidence="2">
    <location>
        <begin position="6"/>
        <end position="27"/>
    </location>
</feature>
<dbReference type="AlphaFoldDB" id="A0AAV5B274"/>
<feature type="region of interest" description="Disordered" evidence="1">
    <location>
        <begin position="157"/>
        <end position="179"/>
    </location>
</feature>
<evidence type="ECO:0000256" key="2">
    <source>
        <dbReference type="SAM" id="Phobius"/>
    </source>
</evidence>
<comment type="caution">
    <text evidence="3">The sequence shown here is derived from an EMBL/GenBank/DDBJ whole genome shotgun (WGS) entry which is preliminary data.</text>
</comment>
<reference evidence="3" key="1">
    <citation type="journal article" date="2022" name="Int. J. Syst. Evol. Microbiol.">
        <title>Granulimonas faecalis gen. nov., sp. nov., and Leptogranulimonas caecicola gen. nov., sp. nov., novel lactate-producing Atopobiaceae bacteria isolated from mouse intestines, and an emended description of the family Atopobiaceae.</title>
        <authorList>
            <person name="Morinaga K."/>
            <person name="Kusada H."/>
            <person name="Sakamoto S."/>
            <person name="Murakami T."/>
            <person name="Toyoda A."/>
            <person name="Mori H."/>
            <person name="Meng X.Y."/>
            <person name="Takashino M."/>
            <person name="Murotomi K."/>
            <person name="Tamaki H."/>
        </authorList>
    </citation>
    <scope>NUCLEOTIDE SEQUENCE</scope>
    <source>
        <strain evidence="3">OPF53</strain>
    </source>
</reference>
<evidence type="ECO:0008006" key="5">
    <source>
        <dbReference type="Google" id="ProtNLM"/>
    </source>
</evidence>